<evidence type="ECO:0000256" key="8">
    <source>
        <dbReference type="ARBA" id="ARBA00022975"/>
    </source>
</evidence>
<proteinExistence type="inferred from homology"/>
<dbReference type="PANTHER" id="PTHR23359">
    <property type="entry name" value="NUCLEOTIDE KINASE"/>
    <property type="match status" value="1"/>
</dbReference>
<evidence type="ECO:0000256" key="6">
    <source>
        <dbReference type="ARBA" id="ARBA00022777"/>
    </source>
</evidence>
<evidence type="ECO:0000256" key="2">
    <source>
        <dbReference type="ARBA" id="ARBA00012955"/>
    </source>
</evidence>
<keyword evidence="8" id="KW-0665">Pyrimidine biosynthesis</keyword>
<keyword evidence="6 11" id="KW-0418">Kinase</keyword>
<dbReference type="InterPro" id="IPR033690">
    <property type="entry name" value="Adenylat_kinase_CS"/>
</dbReference>
<evidence type="ECO:0000256" key="1">
    <source>
        <dbReference type="ARBA" id="ARBA00007220"/>
    </source>
</evidence>
<dbReference type="NCBIfam" id="TIGR01359">
    <property type="entry name" value="UMP_CMP_kin_fam"/>
    <property type="match status" value="1"/>
</dbReference>
<sequence>MGCRQSTLATEPNQIKKSKEADDALEGSPRVELAPSQANRPQSADGVRGTDSPRDNTFKLQPIPPFAGGPQVGQLPAGSGKSEKKTEHAVVAAPPPAKPPPLRRLKSALKSASKNFDKPAGIGSISTKRTVVFVLGGPGCGKGTQCERIVKEFGFVHLSAGDLLRLEVKKASPLGKKCDALMKEGKLVPVEITLGLIEKAMKASGKKLFLIDGFPRAIDQAKAFEAKICRPDKVLFLECPKEVMQQRLLKRGESSGRSDDNEATIIKRFETFEKESLPVIGHYNSIDKNIVSKVSSVPPPDQVYKTIQEILRKTLEAQAST</sequence>
<evidence type="ECO:0000256" key="4">
    <source>
        <dbReference type="ARBA" id="ARBA00022679"/>
    </source>
</evidence>
<dbReference type="InterPro" id="IPR027417">
    <property type="entry name" value="P-loop_NTPase"/>
</dbReference>
<evidence type="ECO:0000256" key="10">
    <source>
        <dbReference type="ARBA" id="ARBA00048116"/>
    </source>
</evidence>
<evidence type="ECO:0000256" key="12">
    <source>
        <dbReference type="SAM" id="MobiDB-lite"/>
    </source>
</evidence>
<dbReference type="GO" id="GO:0004017">
    <property type="term" value="F:AMP kinase activity"/>
    <property type="evidence" value="ECO:0007669"/>
    <property type="project" value="UniProtKB-EC"/>
</dbReference>
<comment type="caution">
    <text evidence="13">The sequence shown here is derived from an EMBL/GenBank/DDBJ whole genome shotgun (WGS) entry which is preliminary data.</text>
</comment>
<gene>
    <name evidence="13" type="ORF">R1sor_019080</name>
</gene>
<feature type="compositionally biased region" description="Polar residues" evidence="12">
    <location>
        <begin position="1"/>
        <end position="15"/>
    </location>
</feature>
<feature type="region of interest" description="Disordered" evidence="12">
    <location>
        <begin position="1"/>
        <end position="102"/>
    </location>
</feature>
<keyword evidence="14" id="KW-1185">Reference proteome</keyword>
<keyword evidence="9" id="KW-0539">Nucleus</keyword>
<comment type="similarity">
    <text evidence="1 11">Belongs to the adenylate kinase family.</text>
</comment>
<comment type="catalytic activity">
    <reaction evidence="10">
        <text>UMP + ATP = UDP + ADP</text>
        <dbReference type="Rhea" id="RHEA:24400"/>
        <dbReference type="ChEBI" id="CHEBI:30616"/>
        <dbReference type="ChEBI" id="CHEBI:57865"/>
        <dbReference type="ChEBI" id="CHEBI:58223"/>
        <dbReference type="ChEBI" id="CHEBI:456216"/>
        <dbReference type="EC" id="2.7.4.14"/>
    </reaction>
</comment>
<name>A0ABD3IBL9_9MARC</name>
<evidence type="ECO:0000256" key="5">
    <source>
        <dbReference type="ARBA" id="ARBA00022741"/>
    </source>
</evidence>
<evidence type="ECO:0000256" key="9">
    <source>
        <dbReference type="ARBA" id="ARBA00023242"/>
    </source>
</evidence>
<dbReference type="GO" id="GO:0006221">
    <property type="term" value="P:pyrimidine nucleotide biosynthetic process"/>
    <property type="evidence" value="ECO:0007669"/>
    <property type="project" value="UniProtKB-KW"/>
</dbReference>
<dbReference type="Pfam" id="PF00406">
    <property type="entry name" value="ADK"/>
    <property type="match status" value="1"/>
</dbReference>
<evidence type="ECO:0000313" key="14">
    <source>
        <dbReference type="Proteomes" id="UP001633002"/>
    </source>
</evidence>
<evidence type="ECO:0000256" key="11">
    <source>
        <dbReference type="RuleBase" id="RU003330"/>
    </source>
</evidence>
<dbReference type="CDD" id="cd01428">
    <property type="entry name" value="ADK"/>
    <property type="match status" value="1"/>
</dbReference>
<dbReference type="GO" id="GO:0005524">
    <property type="term" value="F:ATP binding"/>
    <property type="evidence" value="ECO:0007669"/>
    <property type="project" value="UniProtKB-KW"/>
</dbReference>
<keyword evidence="4 11" id="KW-0808">Transferase</keyword>
<dbReference type="Proteomes" id="UP001633002">
    <property type="component" value="Unassembled WGS sequence"/>
</dbReference>
<dbReference type="AlphaFoldDB" id="A0ABD3IBL9"/>
<evidence type="ECO:0000313" key="13">
    <source>
        <dbReference type="EMBL" id="KAL3701058.1"/>
    </source>
</evidence>
<dbReference type="PROSITE" id="PS00113">
    <property type="entry name" value="ADENYLATE_KINASE"/>
    <property type="match status" value="1"/>
</dbReference>
<accession>A0ABD3IBL9</accession>
<evidence type="ECO:0000256" key="3">
    <source>
        <dbReference type="ARBA" id="ARBA00022490"/>
    </source>
</evidence>
<keyword evidence="5" id="KW-0547">Nucleotide-binding</keyword>
<organism evidence="13 14">
    <name type="scientific">Riccia sorocarpa</name>
    <dbReference type="NCBI Taxonomy" id="122646"/>
    <lineage>
        <taxon>Eukaryota</taxon>
        <taxon>Viridiplantae</taxon>
        <taxon>Streptophyta</taxon>
        <taxon>Embryophyta</taxon>
        <taxon>Marchantiophyta</taxon>
        <taxon>Marchantiopsida</taxon>
        <taxon>Marchantiidae</taxon>
        <taxon>Marchantiales</taxon>
        <taxon>Ricciaceae</taxon>
        <taxon>Riccia</taxon>
    </lineage>
</organism>
<dbReference type="InterPro" id="IPR006266">
    <property type="entry name" value="UMP_CMP_kinase"/>
</dbReference>
<dbReference type="PRINTS" id="PR00094">
    <property type="entry name" value="ADENYLTKNASE"/>
</dbReference>
<dbReference type="HAMAP" id="MF_00235">
    <property type="entry name" value="Adenylate_kinase_Adk"/>
    <property type="match status" value="1"/>
</dbReference>
<protein>
    <recommendedName>
        <fullName evidence="2">adenylate kinase</fullName>
        <ecNumber evidence="2">2.7.4.3</ecNumber>
    </recommendedName>
</protein>
<reference evidence="13 14" key="1">
    <citation type="submission" date="2024-09" db="EMBL/GenBank/DDBJ databases">
        <title>Chromosome-scale assembly of Riccia sorocarpa.</title>
        <authorList>
            <person name="Paukszto L."/>
        </authorList>
    </citation>
    <scope>NUCLEOTIDE SEQUENCE [LARGE SCALE GENOMIC DNA]</scope>
    <source>
        <strain evidence="13">LP-2024</strain>
        <tissue evidence="13">Aerial parts of the thallus</tissue>
    </source>
</reference>
<dbReference type="SUPFAM" id="SSF52540">
    <property type="entry name" value="P-loop containing nucleoside triphosphate hydrolases"/>
    <property type="match status" value="1"/>
</dbReference>
<dbReference type="EMBL" id="JBJQOH010000001">
    <property type="protein sequence ID" value="KAL3701058.1"/>
    <property type="molecule type" value="Genomic_DNA"/>
</dbReference>
<dbReference type="Gene3D" id="3.40.50.300">
    <property type="entry name" value="P-loop containing nucleotide triphosphate hydrolases"/>
    <property type="match status" value="1"/>
</dbReference>
<dbReference type="EC" id="2.7.4.3" evidence="2"/>
<keyword evidence="7" id="KW-0067">ATP-binding</keyword>
<dbReference type="InterPro" id="IPR000850">
    <property type="entry name" value="Adenylat/UMP-CMP_kin"/>
</dbReference>
<evidence type="ECO:0000256" key="7">
    <source>
        <dbReference type="ARBA" id="ARBA00022840"/>
    </source>
</evidence>
<keyword evidence="3" id="KW-0963">Cytoplasm</keyword>